<accession>A0A6A4HAM5</accession>
<feature type="compositionally biased region" description="Polar residues" evidence="1">
    <location>
        <begin position="238"/>
        <end position="259"/>
    </location>
</feature>
<evidence type="ECO:0000256" key="1">
    <source>
        <dbReference type="SAM" id="MobiDB-lite"/>
    </source>
</evidence>
<feature type="region of interest" description="Disordered" evidence="1">
    <location>
        <begin position="289"/>
        <end position="318"/>
    </location>
</feature>
<feature type="transmembrane region" description="Helical" evidence="2">
    <location>
        <begin position="193"/>
        <end position="211"/>
    </location>
</feature>
<feature type="region of interest" description="Disordered" evidence="1">
    <location>
        <begin position="231"/>
        <end position="259"/>
    </location>
</feature>
<reference evidence="3" key="1">
    <citation type="journal article" date="2019" name="Environ. Microbiol.">
        <title>Fungal ecological strategies reflected in gene transcription - a case study of two litter decomposers.</title>
        <authorList>
            <person name="Barbi F."/>
            <person name="Kohler A."/>
            <person name="Barry K."/>
            <person name="Baskaran P."/>
            <person name="Daum C."/>
            <person name="Fauchery L."/>
            <person name="Ihrmark K."/>
            <person name="Kuo A."/>
            <person name="LaButti K."/>
            <person name="Lipzen A."/>
            <person name="Morin E."/>
            <person name="Grigoriev I.V."/>
            <person name="Henrissat B."/>
            <person name="Lindahl B."/>
            <person name="Martin F."/>
        </authorList>
    </citation>
    <scope>NUCLEOTIDE SEQUENCE</scope>
    <source>
        <strain evidence="3">JB14</strain>
    </source>
</reference>
<dbReference type="AlphaFoldDB" id="A0A6A4HAM5"/>
<gene>
    <name evidence="3" type="ORF">BT96DRAFT_923368</name>
</gene>
<dbReference type="EMBL" id="ML769545">
    <property type="protein sequence ID" value="KAE9394688.1"/>
    <property type="molecule type" value="Genomic_DNA"/>
</dbReference>
<proteinExistence type="predicted"/>
<keyword evidence="2" id="KW-1133">Transmembrane helix</keyword>
<sequence>MSLFLSLFRRFLVSYLFFSILLNFFALATPTNITIDDTNSAFVWESGWVAGPCSFCSAQLNQSLTYDGTWHDGGSFSGLTATLNFDGTAVYLFGITSENDTGTIEFTLDGQNATTYDPSMTHGYNISFFAASGLANGSHTLGFTSILASNSSQTVLIDYAIVTVDNSTDSGSSSQSSSPNTNSSDTAQGPNKSGLIGGIVGGIVGAVLLLLGMRRRERPVKVEDNIQPYPAPSFLTGDGSSPPTSATTIWSSTTKGPQPLPISSTPILVSEASPSPADAIPVAYTRARSNSGAATTISESTSSRTRSDVSGTSSAARQQIHEMEERIRSLETMVLLSNAAPSMPAATVMSPASGHTVAYGISEEDMTTPPPPY</sequence>
<keyword evidence="4" id="KW-1185">Reference proteome</keyword>
<feature type="region of interest" description="Disordered" evidence="1">
    <location>
        <begin position="168"/>
        <end position="192"/>
    </location>
</feature>
<evidence type="ECO:0000313" key="4">
    <source>
        <dbReference type="Proteomes" id="UP000799118"/>
    </source>
</evidence>
<dbReference type="Gene3D" id="2.60.120.260">
    <property type="entry name" value="Galactose-binding domain-like"/>
    <property type="match status" value="1"/>
</dbReference>
<organism evidence="3 4">
    <name type="scientific">Gymnopus androsaceus JB14</name>
    <dbReference type="NCBI Taxonomy" id="1447944"/>
    <lineage>
        <taxon>Eukaryota</taxon>
        <taxon>Fungi</taxon>
        <taxon>Dikarya</taxon>
        <taxon>Basidiomycota</taxon>
        <taxon>Agaricomycotina</taxon>
        <taxon>Agaricomycetes</taxon>
        <taxon>Agaricomycetidae</taxon>
        <taxon>Agaricales</taxon>
        <taxon>Marasmiineae</taxon>
        <taxon>Omphalotaceae</taxon>
        <taxon>Gymnopus</taxon>
    </lineage>
</organism>
<feature type="compositionally biased region" description="Low complexity" evidence="1">
    <location>
        <begin position="168"/>
        <end position="186"/>
    </location>
</feature>
<dbReference type="OrthoDB" id="3045159at2759"/>
<protein>
    <submittedName>
        <fullName evidence="3">Uncharacterized protein</fullName>
    </submittedName>
</protein>
<keyword evidence="2" id="KW-0472">Membrane</keyword>
<dbReference type="Proteomes" id="UP000799118">
    <property type="component" value="Unassembled WGS sequence"/>
</dbReference>
<keyword evidence="2" id="KW-0812">Transmembrane</keyword>
<name>A0A6A4HAM5_9AGAR</name>
<evidence type="ECO:0000256" key="2">
    <source>
        <dbReference type="SAM" id="Phobius"/>
    </source>
</evidence>
<feature type="compositionally biased region" description="Low complexity" evidence="1">
    <location>
        <begin position="291"/>
        <end position="314"/>
    </location>
</feature>
<evidence type="ECO:0000313" key="3">
    <source>
        <dbReference type="EMBL" id="KAE9394688.1"/>
    </source>
</evidence>